<keyword evidence="1" id="KW-0472">Membrane</keyword>
<dbReference type="RefSeq" id="WP_146809672.1">
    <property type="nucleotide sequence ID" value="NZ_BJXX01000078.1"/>
</dbReference>
<dbReference type="EMBL" id="BJXX01000078">
    <property type="protein sequence ID" value="GEN34399.1"/>
    <property type="molecule type" value="Genomic_DNA"/>
</dbReference>
<keyword evidence="1" id="KW-1133">Transmembrane helix</keyword>
<feature type="transmembrane region" description="Helical" evidence="1">
    <location>
        <begin position="188"/>
        <end position="210"/>
    </location>
</feature>
<dbReference type="Pfam" id="PF13346">
    <property type="entry name" value="ABC2_membrane_5"/>
    <property type="match status" value="1"/>
</dbReference>
<dbReference type="PANTHER" id="PTHR41309:SF2">
    <property type="entry name" value="MEMBRANE PROTEIN"/>
    <property type="match status" value="1"/>
</dbReference>
<feature type="transmembrane region" description="Helical" evidence="1">
    <location>
        <begin position="39"/>
        <end position="57"/>
    </location>
</feature>
<gene>
    <name evidence="2" type="ORF">ADA01nite_18590</name>
</gene>
<protein>
    <recommendedName>
        <fullName evidence="4">ABC-2 transporter permease</fullName>
    </recommendedName>
</protein>
<sequence>MRSLLMKDIIIQKKMFVISLIYLAVLFFLQGIYGVYISYGFIAFVGGFFFIVTANGFDDKSKTDILLNSFPLVRRQIVSAKYLSSFLFILISAGMVAGINVLLYLTLGADRVRPIGLFELGVAAIAVMHFVSFYFPLYYRFGAQYVRVAIFLLGFAIFFAINFLDTYMEGFVSLLNIIRELSAEQMMLLAFAEAAVLMLVSWLASLRIYAKKEF</sequence>
<feature type="transmembrane region" description="Helical" evidence="1">
    <location>
        <begin position="15"/>
        <end position="33"/>
    </location>
</feature>
<dbReference type="InterPro" id="IPR025699">
    <property type="entry name" value="ABC2_memb-like"/>
</dbReference>
<evidence type="ECO:0008006" key="4">
    <source>
        <dbReference type="Google" id="ProtNLM"/>
    </source>
</evidence>
<dbReference type="Proteomes" id="UP000321157">
    <property type="component" value="Unassembled WGS sequence"/>
</dbReference>
<feature type="transmembrane region" description="Helical" evidence="1">
    <location>
        <begin position="82"/>
        <end position="105"/>
    </location>
</feature>
<dbReference type="OrthoDB" id="2662181at2"/>
<evidence type="ECO:0000313" key="3">
    <source>
        <dbReference type="Proteomes" id="UP000321157"/>
    </source>
</evidence>
<proteinExistence type="predicted"/>
<dbReference type="PANTHER" id="PTHR41309">
    <property type="entry name" value="MEMBRANE PROTEIN-RELATED"/>
    <property type="match status" value="1"/>
</dbReference>
<evidence type="ECO:0000313" key="2">
    <source>
        <dbReference type="EMBL" id="GEN34399.1"/>
    </source>
</evidence>
<comment type="caution">
    <text evidence="2">The sequence shown here is derived from an EMBL/GenBank/DDBJ whole genome shotgun (WGS) entry which is preliminary data.</text>
</comment>
<keyword evidence="3" id="KW-1185">Reference proteome</keyword>
<feature type="transmembrane region" description="Helical" evidence="1">
    <location>
        <begin position="117"/>
        <end position="137"/>
    </location>
</feature>
<keyword evidence="1" id="KW-0812">Transmembrane</keyword>
<organism evidence="2 3">
    <name type="scientific">Aneurinibacillus danicus</name>
    <dbReference type="NCBI Taxonomy" id="267746"/>
    <lineage>
        <taxon>Bacteria</taxon>
        <taxon>Bacillati</taxon>
        <taxon>Bacillota</taxon>
        <taxon>Bacilli</taxon>
        <taxon>Bacillales</taxon>
        <taxon>Paenibacillaceae</taxon>
        <taxon>Aneurinibacillus group</taxon>
        <taxon>Aneurinibacillus</taxon>
    </lineage>
</organism>
<reference evidence="2 3" key="1">
    <citation type="submission" date="2019-07" db="EMBL/GenBank/DDBJ databases">
        <title>Whole genome shotgun sequence of Aneurinibacillus danicus NBRC 102444.</title>
        <authorList>
            <person name="Hosoyama A."/>
            <person name="Uohara A."/>
            <person name="Ohji S."/>
            <person name="Ichikawa N."/>
        </authorList>
    </citation>
    <scope>NUCLEOTIDE SEQUENCE [LARGE SCALE GENOMIC DNA]</scope>
    <source>
        <strain evidence="2 3">NBRC 102444</strain>
    </source>
</reference>
<dbReference type="AlphaFoldDB" id="A0A511V6K6"/>
<evidence type="ECO:0000256" key="1">
    <source>
        <dbReference type="SAM" id="Phobius"/>
    </source>
</evidence>
<name>A0A511V6K6_9BACL</name>
<accession>A0A511V6K6</accession>
<feature type="transmembrane region" description="Helical" evidence="1">
    <location>
        <begin position="149"/>
        <end position="168"/>
    </location>
</feature>